<evidence type="ECO:0000313" key="3">
    <source>
        <dbReference type="Proteomes" id="UP000247409"/>
    </source>
</evidence>
<evidence type="ECO:0000256" key="1">
    <source>
        <dbReference type="SAM" id="MobiDB-lite"/>
    </source>
</evidence>
<feature type="region of interest" description="Disordered" evidence="1">
    <location>
        <begin position="87"/>
        <end position="108"/>
    </location>
</feature>
<dbReference type="AlphaFoldDB" id="A0A2V3IH10"/>
<comment type="caution">
    <text evidence="2">The sequence shown here is derived from an EMBL/GenBank/DDBJ whole genome shotgun (WGS) entry which is preliminary data.</text>
</comment>
<gene>
    <name evidence="2" type="ORF">BWQ96_08978</name>
</gene>
<dbReference type="EMBL" id="NBIV01000223">
    <property type="protein sequence ID" value="PXF41303.1"/>
    <property type="molecule type" value="Genomic_DNA"/>
</dbReference>
<evidence type="ECO:0000313" key="2">
    <source>
        <dbReference type="EMBL" id="PXF41303.1"/>
    </source>
</evidence>
<organism evidence="2 3">
    <name type="scientific">Gracilariopsis chorda</name>
    <dbReference type="NCBI Taxonomy" id="448386"/>
    <lineage>
        <taxon>Eukaryota</taxon>
        <taxon>Rhodophyta</taxon>
        <taxon>Florideophyceae</taxon>
        <taxon>Rhodymeniophycidae</taxon>
        <taxon>Gracilariales</taxon>
        <taxon>Gracilariaceae</taxon>
        <taxon>Gracilariopsis</taxon>
    </lineage>
</organism>
<reference evidence="2 3" key="1">
    <citation type="journal article" date="2018" name="Mol. Biol. Evol.">
        <title>Analysis of the draft genome of the red seaweed Gracilariopsis chorda provides insights into genome size evolution in Rhodophyta.</title>
        <authorList>
            <person name="Lee J."/>
            <person name="Yang E.C."/>
            <person name="Graf L."/>
            <person name="Yang J.H."/>
            <person name="Qiu H."/>
            <person name="Zel Zion U."/>
            <person name="Chan C.X."/>
            <person name="Stephens T.G."/>
            <person name="Weber A.P.M."/>
            <person name="Boo G.H."/>
            <person name="Boo S.M."/>
            <person name="Kim K.M."/>
            <person name="Shin Y."/>
            <person name="Jung M."/>
            <person name="Lee S.J."/>
            <person name="Yim H.S."/>
            <person name="Lee J.H."/>
            <person name="Bhattacharya D."/>
            <person name="Yoon H.S."/>
        </authorList>
    </citation>
    <scope>NUCLEOTIDE SEQUENCE [LARGE SCALE GENOMIC DNA]</scope>
    <source>
        <strain evidence="2 3">SKKU-2015</strain>
        <tissue evidence="2">Whole body</tissue>
    </source>
</reference>
<accession>A0A2V3IH10</accession>
<feature type="compositionally biased region" description="Gly residues" evidence="1">
    <location>
        <begin position="87"/>
        <end position="101"/>
    </location>
</feature>
<keyword evidence="3" id="KW-1185">Reference proteome</keyword>
<sequence length="108" mass="10423">MVDGSEGVAEIDITDDVVASGGAGGFQVGGTMTPVASPLVGASGSSADPQVAVVRQFLTGLRVPVPPTVTSLAKLQALDSEYLQGGGGGISHGGYSSGMGGSSPDMGN</sequence>
<protein>
    <submittedName>
        <fullName evidence="2">Uncharacterized protein</fullName>
    </submittedName>
</protein>
<name>A0A2V3IH10_9FLOR</name>
<dbReference type="Proteomes" id="UP000247409">
    <property type="component" value="Unassembled WGS sequence"/>
</dbReference>
<proteinExistence type="predicted"/>